<keyword evidence="4 6" id="KW-1133">Transmembrane helix</keyword>
<organism evidence="7 8">
    <name type="scientific">Halodesulfovibrio spirochaetisodalis</name>
    <dbReference type="NCBI Taxonomy" id="1560234"/>
    <lineage>
        <taxon>Bacteria</taxon>
        <taxon>Pseudomonadati</taxon>
        <taxon>Thermodesulfobacteriota</taxon>
        <taxon>Desulfovibrionia</taxon>
        <taxon>Desulfovibrionales</taxon>
        <taxon>Desulfovibrionaceae</taxon>
        <taxon>Halodesulfovibrio</taxon>
    </lineage>
</organism>
<feature type="transmembrane region" description="Helical" evidence="6">
    <location>
        <begin position="118"/>
        <end position="135"/>
    </location>
</feature>
<dbReference type="Pfam" id="PF01810">
    <property type="entry name" value="LysE"/>
    <property type="match status" value="1"/>
</dbReference>
<dbReference type="GO" id="GO:0015171">
    <property type="term" value="F:amino acid transmembrane transporter activity"/>
    <property type="evidence" value="ECO:0007669"/>
    <property type="project" value="TreeGrafter"/>
</dbReference>
<evidence type="ECO:0000256" key="6">
    <source>
        <dbReference type="SAM" id="Phobius"/>
    </source>
</evidence>
<keyword evidence="3 6" id="KW-0812">Transmembrane</keyword>
<dbReference type="Proteomes" id="UP000091979">
    <property type="component" value="Unassembled WGS sequence"/>
</dbReference>
<proteinExistence type="predicted"/>
<reference evidence="7 8" key="1">
    <citation type="submission" date="2015-01" db="EMBL/GenBank/DDBJ databases">
        <title>Desulfovibrio sp. JC271 draft genome sequence.</title>
        <authorList>
            <person name="Shivani Y."/>
            <person name="Subhash Y."/>
            <person name="Sasikala C."/>
            <person name="Ramana C.V."/>
        </authorList>
    </citation>
    <scope>NUCLEOTIDE SEQUENCE [LARGE SCALE GENOMIC DNA]</scope>
    <source>
        <strain evidence="7 8">JC271</strain>
    </source>
</reference>
<dbReference type="AlphaFoldDB" id="A0A1B7X8T2"/>
<dbReference type="GO" id="GO:0005886">
    <property type="term" value="C:plasma membrane"/>
    <property type="evidence" value="ECO:0007669"/>
    <property type="project" value="UniProtKB-SubCell"/>
</dbReference>
<dbReference type="InterPro" id="IPR001123">
    <property type="entry name" value="LeuE-type"/>
</dbReference>
<dbReference type="PANTHER" id="PTHR30086">
    <property type="entry name" value="ARGININE EXPORTER PROTEIN ARGO"/>
    <property type="match status" value="1"/>
</dbReference>
<evidence type="ECO:0000313" key="8">
    <source>
        <dbReference type="Proteomes" id="UP000091979"/>
    </source>
</evidence>
<evidence type="ECO:0000256" key="2">
    <source>
        <dbReference type="ARBA" id="ARBA00022475"/>
    </source>
</evidence>
<sequence>MIVMVTLLAVISPGPDFAVIVRNGLRYGRKLGLATAFGIACGVIVHTTYTLLGLSYILSSYSWVLESVRYAGAAYLIWLGVSAFRPQNASLAQNCDTEESVNITHWAAFRNGFLCNALNPKTMMFFVALFTQVVAPDTPQYAQMGVAIFISLAHLIWFSFIVVALTDERSVTLVNKWKYSFEKVVGVCLVGLGAKLVFDA</sequence>
<gene>
    <name evidence="7" type="ORF">SP90_16145</name>
</gene>
<evidence type="ECO:0000256" key="3">
    <source>
        <dbReference type="ARBA" id="ARBA00022692"/>
    </source>
</evidence>
<keyword evidence="2" id="KW-1003">Cell membrane</keyword>
<dbReference type="PIRSF" id="PIRSF006324">
    <property type="entry name" value="LeuE"/>
    <property type="match status" value="1"/>
</dbReference>
<name>A0A1B7X8T2_9BACT</name>
<keyword evidence="5 6" id="KW-0472">Membrane</keyword>
<evidence type="ECO:0000256" key="4">
    <source>
        <dbReference type="ARBA" id="ARBA00022989"/>
    </source>
</evidence>
<dbReference type="PANTHER" id="PTHR30086:SF21">
    <property type="entry name" value="TRANSPORT PROTEIN"/>
    <property type="match status" value="1"/>
</dbReference>
<dbReference type="EMBL" id="JXMS01000041">
    <property type="protein sequence ID" value="OBQ45791.1"/>
    <property type="molecule type" value="Genomic_DNA"/>
</dbReference>
<comment type="caution">
    <text evidence="7">The sequence shown here is derived from an EMBL/GenBank/DDBJ whole genome shotgun (WGS) entry which is preliminary data.</text>
</comment>
<dbReference type="PATRIC" id="fig|1560234.3.peg.2704"/>
<comment type="subcellular location">
    <subcellularLocation>
        <location evidence="1">Cell membrane</location>
        <topology evidence="1">Multi-pass membrane protein</topology>
    </subcellularLocation>
</comment>
<accession>A0A1B7X8T2</accession>
<keyword evidence="8" id="KW-1185">Reference proteome</keyword>
<evidence type="ECO:0008006" key="9">
    <source>
        <dbReference type="Google" id="ProtNLM"/>
    </source>
</evidence>
<dbReference type="STRING" id="1560234.SP90_16145"/>
<evidence type="ECO:0000313" key="7">
    <source>
        <dbReference type="EMBL" id="OBQ45791.1"/>
    </source>
</evidence>
<evidence type="ECO:0000256" key="5">
    <source>
        <dbReference type="ARBA" id="ARBA00023136"/>
    </source>
</evidence>
<feature type="transmembrane region" description="Helical" evidence="6">
    <location>
        <begin position="141"/>
        <end position="166"/>
    </location>
</feature>
<feature type="transmembrane region" description="Helical" evidence="6">
    <location>
        <begin position="34"/>
        <end position="59"/>
    </location>
</feature>
<evidence type="ECO:0000256" key="1">
    <source>
        <dbReference type="ARBA" id="ARBA00004651"/>
    </source>
</evidence>
<protein>
    <recommendedName>
        <fullName evidence="9">Lysine transporter LysE</fullName>
    </recommendedName>
</protein>